<organism evidence="2 3">
    <name type="scientific">Rossellomorea marisflavi</name>
    <dbReference type="NCBI Taxonomy" id="189381"/>
    <lineage>
        <taxon>Bacteria</taxon>
        <taxon>Bacillati</taxon>
        <taxon>Bacillota</taxon>
        <taxon>Bacilli</taxon>
        <taxon>Bacillales</taxon>
        <taxon>Bacillaceae</taxon>
        <taxon>Rossellomorea</taxon>
    </lineage>
</organism>
<keyword evidence="1" id="KW-0812">Transmembrane</keyword>
<comment type="caution">
    <text evidence="2">The sequence shown here is derived from an EMBL/GenBank/DDBJ whole genome shotgun (WGS) entry which is preliminary data.</text>
</comment>
<protein>
    <submittedName>
        <fullName evidence="2">Uncharacterized protein</fullName>
    </submittedName>
</protein>
<proteinExistence type="predicted"/>
<feature type="transmembrane region" description="Helical" evidence="1">
    <location>
        <begin position="5"/>
        <end position="21"/>
    </location>
</feature>
<keyword evidence="1" id="KW-1133">Transmembrane helix</keyword>
<dbReference type="AlphaFoldDB" id="A0A5D4S550"/>
<keyword evidence="1" id="KW-0472">Membrane</keyword>
<sequence length="122" mass="13599">MRNLFFSALGSMIIAGSLLIFQRTDHYVLYTVSTAICVSIALNGLVICSLFRSSFYRSSMYSTVVFNGLFSGIIGLLILHVYDEPFVVDAADLLTPYVTLFFLSFLHAIIMLVMIKSNPKLV</sequence>
<accession>A0A5D4S550</accession>
<dbReference type="EMBL" id="VTEQ01000001">
    <property type="protein sequence ID" value="TYS56872.1"/>
    <property type="molecule type" value="Genomic_DNA"/>
</dbReference>
<evidence type="ECO:0000313" key="3">
    <source>
        <dbReference type="Proteomes" id="UP000322997"/>
    </source>
</evidence>
<evidence type="ECO:0000313" key="2">
    <source>
        <dbReference type="EMBL" id="TYS56872.1"/>
    </source>
</evidence>
<feature type="transmembrane region" description="Helical" evidence="1">
    <location>
        <begin position="27"/>
        <end position="51"/>
    </location>
</feature>
<feature type="transmembrane region" description="Helical" evidence="1">
    <location>
        <begin position="63"/>
        <end position="82"/>
    </location>
</feature>
<gene>
    <name evidence="2" type="ORF">FZC83_04700</name>
</gene>
<dbReference type="RefSeq" id="WP_148984590.1">
    <property type="nucleotide sequence ID" value="NZ_JBNILK010000001.1"/>
</dbReference>
<reference evidence="2 3" key="1">
    <citation type="submission" date="2019-08" db="EMBL/GenBank/DDBJ databases">
        <title>Bacillus genomes from the desert of Cuatro Cienegas, Coahuila.</title>
        <authorList>
            <person name="Olmedo-Alvarez G."/>
        </authorList>
    </citation>
    <scope>NUCLEOTIDE SEQUENCE [LARGE SCALE GENOMIC DNA]</scope>
    <source>
        <strain evidence="2 3">CH108_3D</strain>
    </source>
</reference>
<evidence type="ECO:0000256" key="1">
    <source>
        <dbReference type="SAM" id="Phobius"/>
    </source>
</evidence>
<name>A0A5D4S550_9BACI</name>
<dbReference type="Proteomes" id="UP000322997">
    <property type="component" value="Unassembled WGS sequence"/>
</dbReference>
<feature type="transmembrane region" description="Helical" evidence="1">
    <location>
        <begin position="94"/>
        <end position="115"/>
    </location>
</feature>